<dbReference type="AlphaFoldDB" id="L5KFI6"/>
<accession>L5KFI6</accession>
<protein>
    <submittedName>
        <fullName evidence="1">Uncharacterized protein</fullName>
    </submittedName>
</protein>
<sequence>MVPSEFGPATPDQGYESLTRERQRGCLSLQPQSCLMMGTRLQVRPDEPTSSASTFWIFTTTSLRHHGEALGCQFPKSGTKESSNNKAVSLIRAMVAATPMKAATFLLPVVALCGTSTPNSAAATSEHRAHSPGAHIGTSQAWPCGCNCPLPQPGGRWRPGLAADETADPARNPVWRGWVSRE</sequence>
<proteinExistence type="predicted"/>
<name>L5KFI6_PTEAL</name>
<evidence type="ECO:0000313" key="2">
    <source>
        <dbReference type="Proteomes" id="UP000010552"/>
    </source>
</evidence>
<dbReference type="Proteomes" id="UP000010552">
    <property type="component" value="Unassembled WGS sequence"/>
</dbReference>
<evidence type="ECO:0000313" key="1">
    <source>
        <dbReference type="EMBL" id="ELK10429.1"/>
    </source>
</evidence>
<organism evidence="1 2">
    <name type="scientific">Pteropus alecto</name>
    <name type="common">Black flying fox</name>
    <dbReference type="NCBI Taxonomy" id="9402"/>
    <lineage>
        <taxon>Eukaryota</taxon>
        <taxon>Metazoa</taxon>
        <taxon>Chordata</taxon>
        <taxon>Craniata</taxon>
        <taxon>Vertebrata</taxon>
        <taxon>Euteleostomi</taxon>
        <taxon>Mammalia</taxon>
        <taxon>Eutheria</taxon>
        <taxon>Laurasiatheria</taxon>
        <taxon>Chiroptera</taxon>
        <taxon>Yinpterochiroptera</taxon>
        <taxon>Pteropodoidea</taxon>
        <taxon>Pteropodidae</taxon>
        <taxon>Pteropodinae</taxon>
        <taxon>Pteropus</taxon>
    </lineage>
</organism>
<dbReference type="EMBL" id="KB030754">
    <property type="protein sequence ID" value="ELK10429.1"/>
    <property type="molecule type" value="Genomic_DNA"/>
</dbReference>
<dbReference type="InParanoid" id="L5KFI6"/>
<keyword evidence="2" id="KW-1185">Reference proteome</keyword>
<gene>
    <name evidence="1" type="ORF">PAL_GLEAN10015596</name>
</gene>
<reference evidence="2" key="1">
    <citation type="journal article" date="2013" name="Science">
        <title>Comparative analysis of bat genomes provides insight into the evolution of flight and immunity.</title>
        <authorList>
            <person name="Zhang G."/>
            <person name="Cowled C."/>
            <person name="Shi Z."/>
            <person name="Huang Z."/>
            <person name="Bishop-Lilly K.A."/>
            <person name="Fang X."/>
            <person name="Wynne J.W."/>
            <person name="Xiong Z."/>
            <person name="Baker M.L."/>
            <person name="Zhao W."/>
            <person name="Tachedjian M."/>
            <person name="Zhu Y."/>
            <person name="Zhou P."/>
            <person name="Jiang X."/>
            <person name="Ng J."/>
            <person name="Yang L."/>
            <person name="Wu L."/>
            <person name="Xiao J."/>
            <person name="Feng Y."/>
            <person name="Chen Y."/>
            <person name="Sun X."/>
            <person name="Zhang Y."/>
            <person name="Marsh G.A."/>
            <person name="Crameri G."/>
            <person name="Broder C.C."/>
            <person name="Frey K.G."/>
            <person name="Wang L.F."/>
            <person name="Wang J."/>
        </authorList>
    </citation>
    <scope>NUCLEOTIDE SEQUENCE [LARGE SCALE GENOMIC DNA]</scope>
</reference>